<keyword evidence="3" id="KW-1185">Reference proteome</keyword>
<dbReference type="EMBL" id="BRXU01000005">
    <property type="protein sequence ID" value="GLC52277.1"/>
    <property type="molecule type" value="Genomic_DNA"/>
</dbReference>
<dbReference type="AlphaFoldDB" id="A0A9W6BHI5"/>
<evidence type="ECO:0000256" key="1">
    <source>
        <dbReference type="SAM" id="MobiDB-lite"/>
    </source>
</evidence>
<feature type="compositionally biased region" description="Low complexity" evidence="1">
    <location>
        <begin position="93"/>
        <end position="103"/>
    </location>
</feature>
<protein>
    <submittedName>
        <fullName evidence="2">Uncharacterized protein</fullName>
    </submittedName>
</protein>
<feature type="compositionally biased region" description="Gly residues" evidence="1">
    <location>
        <begin position="294"/>
        <end position="307"/>
    </location>
</feature>
<reference evidence="2 3" key="1">
    <citation type="journal article" date="2023" name="Commun. Biol.">
        <title>Reorganization of the ancestral sex-determining regions during the evolution of trioecy in Pleodorina starrii.</title>
        <authorList>
            <person name="Takahashi K."/>
            <person name="Suzuki S."/>
            <person name="Kawai-Toyooka H."/>
            <person name="Yamamoto K."/>
            <person name="Hamaji T."/>
            <person name="Ootsuki R."/>
            <person name="Yamaguchi H."/>
            <person name="Kawachi M."/>
            <person name="Higashiyama T."/>
            <person name="Nozaki H."/>
        </authorList>
    </citation>
    <scope>NUCLEOTIDE SEQUENCE [LARGE SCALE GENOMIC DNA]</scope>
    <source>
        <strain evidence="2 3">NIES-4479</strain>
    </source>
</reference>
<dbReference type="Proteomes" id="UP001165080">
    <property type="component" value="Unassembled WGS sequence"/>
</dbReference>
<feature type="compositionally biased region" description="Pro residues" evidence="1">
    <location>
        <begin position="104"/>
        <end position="114"/>
    </location>
</feature>
<feature type="region of interest" description="Disordered" evidence="1">
    <location>
        <begin position="266"/>
        <end position="319"/>
    </location>
</feature>
<organism evidence="2 3">
    <name type="scientific">Pleodorina starrii</name>
    <dbReference type="NCBI Taxonomy" id="330485"/>
    <lineage>
        <taxon>Eukaryota</taxon>
        <taxon>Viridiplantae</taxon>
        <taxon>Chlorophyta</taxon>
        <taxon>core chlorophytes</taxon>
        <taxon>Chlorophyceae</taxon>
        <taxon>CS clade</taxon>
        <taxon>Chlamydomonadales</taxon>
        <taxon>Volvocaceae</taxon>
        <taxon>Pleodorina</taxon>
    </lineage>
</organism>
<comment type="caution">
    <text evidence="2">The sequence shown here is derived from an EMBL/GenBank/DDBJ whole genome shotgun (WGS) entry which is preliminary data.</text>
</comment>
<evidence type="ECO:0000313" key="2">
    <source>
        <dbReference type="EMBL" id="GLC52277.1"/>
    </source>
</evidence>
<sequence>MAHVSEMDCPAAAKTTERASDAASAAAVAVAVAADGAAAAPCCFTGQQLPPSVKSYQLIVSFHEACYQKEFPAADLSEYVYQAAKVDQIYVKQQQQQQQQQQQGPPPPPPPPPRLQGSQKLPPPPPPLGGSGWRPHPHSKWQRPPNSGAQGGWQQRPPWQRHQGGRGFRRAEDEVKDELLEVAHASTSNFEVCLDRRLRPVLLAVHKKAACALPHIAGDIGAATTTTTTTTTTARGELREVQQLAQALQGMVNVIYSNRMSPLAFSSDGGDGGGGSDAPDGGSVGPNSGNSNDDGGGGGRGPGGNGGSLPPPAPPLIVLANEGDWRDSRRIHLKAPIPGAADYLRLLRELLANGGFVMKNHDDDSLALEAVLRTHHANLTANYSKPYLQPFISNFMRLGTVEEVLESQPELFFRVPHETGQLAGGAGLGAVWYGCRRLPWLVASLPGRPVNGLSLAEALHCMGAFWESELRRRLFDAPAGVVKAAGLTWVLVPCFA</sequence>
<proteinExistence type="predicted"/>
<feature type="region of interest" description="Disordered" evidence="1">
    <location>
        <begin position="91"/>
        <end position="170"/>
    </location>
</feature>
<accession>A0A9W6BHI5</accession>
<evidence type="ECO:0000313" key="3">
    <source>
        <dbReference type="Proteomes" id="UP001165080"/>
    </source>
</evidence>
<gene>
    <name evidence="2" type="primary">PLEST005519</name>
    <name evidence="2" type="ORF">PLESTB_000604200</name>
</gene>
<name>A0A9W6BHI5_9CHLO</name>
<feature type="compositionally biased region" description="Low complexity" evidence="1">
    <location>
        <begin position="277"/>
        <end position="293"/>
    </location>
</feature>